<name>A0A0C1H6Y9_9NEIS</name>
<dbReference type="PATRIC" id="fig|1056807.3.peg.783"/>
<protein>
    <submittedName>
        <fullName evidence="1">Uncharacterized protein</fullName>
    </submittedName>
</protein>
<organism evidence="1 2">
    <name type="scientific">Morococcus cerebrosus</name>
    <dbReference type="NCBI Taxonomy" id="1056807"/>
    <lineage>
        <taxon>Bacteria</taxon>
        <taxon>Pseudomonadati</taxon>
        <taxon>Pseudomonadota</taxon>
        <taxon>Betaproteobacteria</taxon>
        <taxon>Neisseriales</taxon>
        <taxon>Neisseriaceae</taxon>
        <taxon>Morococcus</taxon>
    </lineage>
</organism>
<reference evidence="1 2" key="1">
    <citation type="submission" date="2014-12" db="EMBL/GenBank/DDBJ databases">
        <title>Genome sequence of Morococcus cerebrosus.</title>
        <authorList>
            <person name="Shin S.-K."/>
            <person name="Yi H."/>
        </authorList>
    </citation>
    <scope>NUCLEOTIDE SEQUENCE [LARGE SCALE GENOMIC DNA]</scope>
    <source>
        <strain evidence="1 2">CIP 81.93</strain>
    </source>
</reference>
<dbReference type="AlphaFoldDB" id="A0A0C1H6Y9"/>
<dbReference type="EMBL" id="JUFZ01000032">
    <property type="protein sequence ID" value="KIC09952.1"/>
    <property type="molecule type" value="Genomic_DNA"/>
</dbReference>
<proteinExistence type="predicted"/>
<accession>A0A0C1H6Y9</accession>
<sequence length="40" mass="4353">MSFHVPNKRFGSDLTEGRLKTVGKAVSDDFLFAQNLAGVV</sequence>
<dbReference type="Proteomes" id="UP000031390">
    <property type="component" value="Unassembled WGS sequence"/>
</dbReference>
<gene>
    <name evidence="1" type="ORF">MCC93_08110</name>
</gene>
<evidence type="ECO:0000313" key="2">
    <source>
        <dbReference type="Proteomes" id="UP000031390"/>
    </source>
</evidence>
<comment type="caution">
    <text evidence="1">The sequence shown here is derived from an EMBL/GenBank/DDBJ whole genome shotgun (WGS) entry which is preliminary data.</text>
</comment>
<evidence type="ECO:0000313" key="1">
    <source>
        <dbReference type="EMBL" id="KIC09952.1"/>
    </source>
</evidence>